<feature type="domain" description="Creatinase N-terminal" evidence="5">
    <location>
        <begin position="10"/>
        <end position="134"/>
    </location>
</feature>
<evidence type="ECO:0000313" key="7">
    <source>
        <dbReference type="EMBL" id="MBO1080796.1"/>
    </source>
</evidence>
<dbReference type="GO" id="GO:0004177">
    <property type="term" value="F:aminopeptidase activity"/>
    <property type="evidence" value="ECO:0007669"/>
    <property type="project" value="UniProtKB-KW"/>
</dbReference>
<reference evidence="7 8" key="1">
    <citation type="submission" date="2020-09" db="EMBL/GenBank/DDBJ databases">
        <title>Roseomonas.</title>
        <authorList>
            <person name="Zhu W."/>
        </authorList>
    </citation>
    <scope>NUCLEOTIDE SEQUENCE [LARGE SCALE GENOMIC DNA]</scope>
    <source>
        <strain evidence="7 8">573</strain>
    </source>
</reference>
<keyword evidence="7" id="KW-0645">Protease</keyword>
<dbReference type="InterPro" id="IPR036005">
    <property type="entry name" value="Creatinase/aminopeptidase-like"/>
</dbReference>
<keyword evidence="3" id="KW-0378">Hydrolase</keyword>
<evidence type="ECO:0000313" key="8">
    <source>
        <dbReference type="Proteomes" id="UP001518989"/>
    </source>
</evidence>
<evidence type="ECO:0000259" key="6">
    <source>
        <dbReference type="Pfam" id="PF16188"/>
    </source>
</evidence>
<dbReference type="InterPro" id="IPR029149">
    <property type="entry name" value="Creatin/AminoP/Spt16_N"/>
</dbReference>
<dbReference type="SUPFAM" id="SSF53092">
    <property type="entry name" value="Creatinase/prolidase N-terminal domain"/>
    <property type="match status" value="1"/>
</dbReference>
<dbReference type="Pfam" id="PF16189">
    <property type="entry name" value="Creatinase_N_2"/>
    <property type="match status" value="1"/>
</dbReference>
<feature type="domain" description="Peptidase M24 C-terminal" evidence="6">
    <location>
        <begin position="533"/>
        <end position="593"/>
    </location>
</feature>
<protein>
    <submittedName>
        <fullName evidence="7">Aminopeptidase P family protein</fullName>
    </submittedName>
</protein>
<dbReference type="InterPro" id="IPR000994">
    <property type="entry name" value="Pept_M24"/>
</dbReference>
<dbReference type="RefSeq" id="WP_207418972.1">
    <property type="nucleotide sequence ID" value="NZ_CP061177.1"/>
</dbReference>
<dbReference type="Proteomes" id="UP001518989">
    <property type="component" value="Unassembled WGS sequence"/>
</dbReference>
<sequence>MTSPPSHAARLVALRESLPGLGVDGVLIPRSDEFLGEYVPPSAERLAWLTGFTGSAGMAIVLADRAAVFTDGRYTTQVAVETDPALWQRRHLVEQPPQDWLAEHAAGLRIGYDPLLHPQSFVDRMAGSGAVLVPLAGNPVDAIWHDRPAPPLAAAIPQPPGFAGLAAADKRAAAAAALQQAGEDAAVLADAHSVAWLLNLRGGDLAHTPLALGSALLHADGAVDLFMEPAKLGPDTRAHLGNAVALHPPAELPRVLARMGGKRVRVDPDLTPVAYAATLAEAGAEVTRGEDPVRLPRARKNSTEQQGARNAHARDALAMARFLAWFTAEAPRGGLTEVSAAQRLLAFRAALPLFRAESFPAISGAGENGAVIHYRATEASDRRIAADECFLIDSGGQFSDGTTDVTRTLWTGPGVPPAELMDRYTRVLRGHIALSTLRFPQGAAGPHLDAVARRPLWDAGLDYDHGTGHGVGSFLSVHEGPVAFSRAAKLVPLQAGMILSNEPGFYRPGHYGIRIENLLLVREAPSLPGQAKPFLEFETLTLAPYDRRLIDQAQLSAAEQSWIDAYHARVLAEVSPGLDQPTADWLAAACAPL</sequence>
<dbReference type="CDD" id="cd01085">
    <property type="entry name" value="APP"/>
    <property type="match status" value="1"/>
</dbReference>
<proteinExistence type="inferred from homology"/>
<accession>A0ABS3KWR7</accession>
<evidence type="ECO:0000256" key="3">
    <source>
        <dbReference type="ARBA" id="ARBA00022801"/>
    </source>
</evidence>
<dbReference type="Pfam" id="PF00557">
    <property type="entry name" value="Peptidase_M24"/>
    <property type="match status" value="1"/>
</dbReference>
<dbReference type="InterPro" id="IPR050422">
    <property type="entry name" value="X-Pro_aminopeptidase_P"/>
</dbReference>
<dbReference type="Gene3D" id="3.40.350.10">
    <property type="entry name" value="Creatinase/prolidase N-terminal domain"/>
    <property type="match status" value="2"/>
</dbReference>
<keyword evidence="2" id="KW-0479">Metal-binding</keyword>
<name>A0ABS3KWR7_9PROT</name>
<dbReference type="SUPFAM" id="SSF55920">
    <property type="entry name" value="Creatinase/aminopeptidase"/>
    <property type="match status" value="1"/>
</dbReference>
<gene>
    <name evidence="7" type="ORF">IAI61_17265</name>
</gene>
<feature type="domain" description="Peptidase M24" evidence="4">
    <location>
        <begin position="308"/>
        <end position="523"/>
    </location>
</feature>
<dbReference type="InterPro" id="IPR000587">
    <property type="entry name" value="Creatinase_N"/>
</dbReference>
<organism evidence="7 8">
    <name type="scientific">Roseomonas haemaphysalidis</name>
    <dbReference type="NCBI Taxonomy" id="2768162"/>
    <lineage>
        <taxon>Bacteria</taxon>
        <taxon>Pseudomonadati</taxon>
        <taxon>Pseudomonadota</taxon>
        <taxon>Alphaproteobacteria</taxon>
        <taxon>Acetobacterales</taxon>
        <taxon>Roseomonadaceae</taxon>
        <taxon>Roseomonas</taxon>
    </lineage>
</organism>
<comment type="caution">
    <text evidence="7">The sequence shown here is derived from an EMBL/GenBank/DDBJ whole genome shotgun (WGS) entry which is preliminary data.</text>
</comment>
<evidence type="ECO:0000256" key="2">
    <source>
        <dbReference type="ARBA" id="ARBA00022723"/>
    </source>
</evidence>
<dbReference type="InterPro" id="IPR032416">
    <property type="entry name" value="Peptidase_M24_C"/>
</dbReference>
<comment type="similarity">
    <text evidence="1">Belongs to the peptidase M24B family.</text>
</comment>
<dbReference type="EMBL" id="JACTNG010000010">
    <property type="protein sequence ID" value="MBO1080796.1"/>
    <property type="molecule type" value="Genomic_DNA"/>
</dbReference>
<evidence type="ECO:0000259" key="4">
    <source>
        <dbReference type="Pfam" id="PF00557"/>
    </source>
</evidence>
<evidence type="ECO:0000259" key="5">
    <source>
        <dbReference type="Pfam" id="PF01321"/>
    </source>
</evidence>
<dbReference type="PANTHER" id="PTHR43763:SF6">
    <property type="entry name" value="XAA-PRO AMINOPEPTIDASE 1"/>
    <property type="match status" value="1"/>
</dbReference>
<evidence type="ECO:0000256" key="1">
    <source>
        <dbReference type="ARBA" id="ARBA00008766"/>
    </source>
</evidence>
<dbReference type="InterPro" id="IPR033740">
    <property type="entry name" value="Pept_M24B"/>
</dbReference>
<keyword evidence="8" id="KW-1185">Reference proteome</keyword>
<dbReference type="Pfam" id="PF01321">
    <property type="entry name" value="Creatinase_N"/>
    <property type="match status" value="1"/>
</dbReference>
<keyword evidence="7" id="KW-0031">Aminopeptidase</keyword>
<dbReference type="Pfam" id="PF16188">
    <property type="entry name" value="Peptidase_M24_C"/>
    <property type="match status" value="1"/>
</dbReference>
<dbReference type="Gene3D" id="3.90.230.10">
    <property type="entry name" value="Creatinase/methionine aminopeptidase superfamily"/>
    <property type="match status" value="1"/>
</dbReference>
<dbReference type="PANTHER" id="PTHR43763">
    <property type="entry name" value="XAA-PRO AMINOPEPTIDASE 1"/>
    <property type="match status" value="1"/>
</dbReference>